<evidence type="ECO:0000313" key="3">
    <source>
        <dbReference type="Proteomes" id="UP001556367"/>
    </source>
</evidence>
<comment type="caution">
    <text evidence="2">The sequence shown here is derived from an EMBL/GenBank/DDBJ whole genome shotgun (WGS) entry which is preliminary data.</text>
</comment>
<gene>
    <name evidence="2" type="ORF">HGRIS_006954</name>
</gene>
<dbReference type="Proteomes" id="UP001556367">
    <property type="component" value="Unassembled WGS sequence"/>
</dbReference>
<evidence type="ECO:0000313" key="2">
    <source>
        <dbReference type="EMBL" id="KAL0952721.1"/>
    </source>
</evidence>
<name>A0ABR3JBR2_9AGAR</name>
<accession>A0ABR3JBR2</accession>
<sequence>MPGNPIDLSGPKRPTTVTAATPAQRSSVLPLHSGSTVDNKDGSYTEAYGRSTVIVGKGPTQSDLVALTIRAPERPLPQASPNDDAHCKHFMNTDGITHQGSDFSTAFLDAPRSIQKQDLPKDSNLSHAGFHTPSKDLDVIRNVGGTVAIVSGSSFVRVANPTEPATVPRGPLRHVMGCQCTPCISSK</sequence>
<proteinExistence type="predicted"/>
<dbReference type="EMBL" id="JASNQZ010000010">
    <property type="protein sequence ID" value="KAL0952721.1"/>
    <property type="molecule type" value="Genomic_DNA"/>
</dbReference>
<feature type="compositionally biased region" description="Polar residues" evidence="1">
    <location>
        <begin position="15"/>
        <end position="37"/>
    </location>
</feature>
<feature type="region of interest" description="Disordered" evidence="1">
    <location>
        <begin position="1"/>
        <end position="42"/>
    </location>
</feature>
<organism evidence="2 3">
    <name type="scientific">Hohenbuehelia grisea</name>
    <dbReference type="NCBI Taxonomy" id="104357"/>
    <lineage>
        <taxon>Eukaryota</taxon>
        <taxon>Fungi</taxon>
        <taxon>Dikarya</taxon>
        <taxon>Basidiomycota</taxon>
        <taxon>Agaricomycotina</taxon>
        <taxon>Agaricomycetes</taxon>
        <taxon>Agaricomycetidae</taxon>
        <taxon>Agaricales</taxon>
        <taxon>Pleurotineae</taxon>
        <taxon>Pleurotaceae</taxon>
        <taxon>Hohenbuehelia</taxon>
    </lineage>
</organism>
<reference evidence="3" key="1">
    <citation type="submission" date="2024-06" db="EMBL/GenBank/DDBJ databases">
        <title>Multi-omics analyses provide insights into the biosynthesis of the anticancer antibiotic pleurotin in Hohenbuehelia grisea.</title>
        <authorList>
            <person name="Weaver J.A."/>
            <person name="Alberti F."/>
        </authorList>
    </citation>
    <scope>NUCLEOTIDE SEQUENCE [LARGE SCALE GENOMIC DNA]</scope>
    <source>
        <strain evidence="3">T-177</strain>
    </source>
</reference>
<evidence type="ECO:0000256" key="1">
    <source>
        <dbReference type="SAM" id="MobiDB-lite"/>
    </source>
</evidence>
<protein>
    <submittedName>
        <fullName evidence="2">Uncharacterized protein</fullName>
    </submittedName>
</protein>
<keyword evidence="3" id="KW-1185">Reference proteome</keyword>